<dbReference type="Proteomes" id="UP000594637">
    <property type="component" value="Chromosome"/>
</dbReference>
<evidence type="ECO:0000256" key="5">
    <source>
        <dbReference type="ARBA" id="ARBA00022989"/>
    </source>
</evidence>
<evidence type="ECO:0000313" key="11">
    <source>
        <dbReference type="EMBL" id="QPL06425.1"/>
    </source>
</evidence>
<keyword evidence="4 8" id="KW-0812">Transmembrane</keyword>
<dbReference type="InterPro" id="IPR003148">
    <property type="entry name" value="RCK_N"/>
</dbReference>
<dbReference type="Gene3D" id="1.20.1530.20">
    <property type="match status" value="1"/>
</dbReference>
<feature type="transmembrane region" description="Helical" evidence="8">
    <location>
        <begin position="43"/>
        <end position="63"/>
    </location>
</feature>
<dbReference type="PANTHER" id="PTHR42751:SF1">
    <property type="entry name" value="CATION_PROTON ANTIPORTER YBAL-RELATED"/>
    <property type="match status" value="1"/>
</dbReference>
<evidence type="ECO:0000256" key="7">
    <source>
        <dbReference type="SAM" id="MobiDB-lite"/>
    </source>
</evidence>
<dbReference type="Gene3D" id="3.40.50.720">
    <property type="entry name" value="NAD(P)-binding Rossmann-like Domain"/>
    <property type="match status" value="1"/>
</dbReference>
<keyword evidence="6 8" id="KW-0472">Membrane</keyword>
<accession>A0A7T0PY34</accession>
<dbReference type="AlphaFoldDB" id="A0A7T0PY34"/>
<feature type="transmembrane region" description="Helical" evidence="8">
    <location>
        <begin position="330"/>
        <end position="351"/>
    </location>
</feature>
<feature type="domain" description="RCK N-terminal" evidence="10">
    <location>
        <begin position="389"/>
        <end position="503"/>
    </location>
</feature>
<evidence type="ECO:0000313" key="12">
    <source>
        <dbReference type="Proteomes" id="UP000594637"/>
    </source>
</evidence>
<keyword evidence="3" id="KW-0813">Transport</keyword>
<feature type="transmembrane region" description="Helical" evidence="8">
    <location>
        <begin position="303"/>
        <end position="324"/>
    </location>
</feature>
<comment type="similarity">
    <text evidence="2">Belongs to the monovalent cation:proton antiporter 2 (CPA2) transporter (TC 2.A.37) family.</text>
</comment>
<dbReference type="InterPro" id="IPR038770">
    <property type="entry name" value="Na+/solute_symporter_sf"/>
</dbReference>
<protein>
    <submittedName>
        <fullName evidence="11">Cation:proton antiporter</fullName>
    </submittedName>
</protein>
<feature type="transmembrane region" description="Helical" evidence="8">
    <location>
        <begin position="140"/>
        <end position="162"/>
    </location>
</feature>
<name>A0A7T0PY34_9ACTO</name>
<dbReference type="GO" id="GO:0016020">
    <property type="term" value="C:membrane"/>
    <property type="evidence" value="ECO:0007669"/>
    <property type="project" value="UniProtKB-SubCell"/>
</dbReference>
<evidence type="ECO:0000256" key="2">
    <source>
        <dbReference type="ARBA" id="ARBA00005551"/>
    </source>
</evidence>
<dbReference type="Pfam" id="PF00999">
    <property type="entry name" value="Na_H_Exchanger"/>
    <property type="match status" value="1"/>
</dbReference>
<dbReference type="GO" id="GO:0006813">
    <property type="term" value="P:potassium ion transport"/>
    <property type="evidence" value="ECO:0007669"/>
    <property type="project" value="InterPro"/>
</dbReference>
<reference evidence="11 12" key="1">
    <citation type="submission" date="2020-11" db="EMBL/GenBank/DDBJ databases">
        <title>Actinomyces sp. ZJ750.</title>
        <authorList>
            <person name="Zhou J."/>
        </authorList>
    </citation>
    <scope>NUCLEOTIDE SEQUENCE [LARGE SCALE GENOMIC DNA]</scope>
    <source>
        <strain evidence="11 12">ZJ750</strain>
    </source>
</reference>
<feature type="compositionally biased region" description="Low complexity" evidence="7">
    <location>
        <begin position="539"/>
        <end position="552"/>
    </location>
</feature>
<evidence type="ECO:0000256" key="3">
    <source>
        <dbReference type="ARBA" id="ARBA00022448"/>
    </source>
</evidence>
<evidence type="ECO:0000256" key="4">
    <source>
        <dbReference type="ARBA" id="ARBA00022692"/>
    </source>
</evidence>
<dbReference type="InterPro" id="IPR036291">
    <property type="entry name" value="NAD(P)-bd_dom_sf"/>
</dbReference>
<feature type="domain" description="Cation/H+ exchanger transmembrane" evidence="9">
    <location>
        <begin position="9"/>
        <end position="351"/>
    </location>
</feature>
<dbReference type="KEGG" id="arep:ID810_05940"/>
<evidence type="ECO:0000256" key="8">
    <source>
        <dbReference type="SAM" id="Phobius"/>
    </source>
</evidence>
<dbReference type="SUPFAM" id="SSF51735">
    <property type="entry name" value="NAD(P)-binding Rossmann-fold domains"/>
    <property type="match status" value="1"/>
</dbReference>
<feature type="transmembrane region" description="Helical" evidence="8">
    <location>
        <begin position="270"/>
        <end position="291"/>
    </location>
</feature>
<dbReference type="GO" id="GO:0015297">
    <property type="term" value="F:antiporter activity"/>
    <property type="evidence" value="ECO:0007669"/>
    <property type="project" value="InterPro"/>
</dbReference>
<feature type="transmembrane region" description="Helical" evidence="8">
    <location>
        <begin position="106"/>
        <end position="128"/>
    </location>
</feature>
<sequence>MTPALYLLAVVILGFAATLLHLPPLVGFLIAGFVIGSSGLPNLPVVDVMGDVGVAILLFTIGLKLDLRTLTRREVFGTAVATMVLLTGLGAVVIGGLLLLGLQVDTVTPTGVVLLGFALSFSSTVVVIKLLEERDDTGSLYGRIAIGVLVVQDIAAVVYMTFTSGRTPSPWALALVLLWPGAKLLGLVLDRIDHREMRTLFGIAVALLPGYLLFDALGIDGDLGALLMGALMASHPAAKELSSSLFTIKELLLVGFFLSIGMDGVPGTGAFILAGVLLVLVPLRAVVYTVTVRVLRMRRRTSALTGLAMTAYSEFALIVVAVAVEHGVLGGEWTAAVSLALALSFMLSAVVNRRPAALITWITHLIPHRPANTLHPEERPLDLTGVQTVIFGMGRIGRATYARLYADGARGVLGIDNDASKVEQLAAKGYNILEADATDQEFWQRLDAVHATKAVLAMPDPGANLHVIEWLSRSSFTGRILAIARYDDEAKQMCAKGVDVVLNVYDGLGASLAEAVEALDPDSCDRHGPECTQTHESATESAAEPATGSAPTLSPPPAEPPGARPSHQPLGRTT</sequence>
<evidence type="ECO:0000256" key="6">
    <source>
        <dbReference type="ARBA" id="ARBA00023136"/>
    </source>
</evidence>
<comment type="subcellular location">
    <subcellularLocation>
        <location evidence="1">Membrane</location>
        <topology evidence="1">Multi-pass membrane protein</topology>
    </subcellularLocation>
</comment>
<evidence type="ECO:0000256" key="1">
    <source>
        <dbReference type="ARBA" id="ARBA00004141"/>
    </source>
</evidence>
<organism evidence="11 12">
    <name type="scientific">Actinomyces respiraculi</name>
    <dbReference type="NCBI Taxonomy" id="2744574"/>
    <lineage>
        <taxon>Bacteria</taxon>
        <taxon>Bacillati</taxon>
        <taxon>Actinomycetota</taxon>
        <taxon>Actinomycetes</taxon>
        <taxon>Actinomycetales</taxon>
        <taxon>Actinomycetaceae</taxon>
        <taxon>Actinomyces</taxon>
    </lineage>
</organism>
<feature type="transmembrane region" description="Helical" evidence="8">
    <location>
        <begin position="200"/>
        <end position="219"/>
    </location>
</feature>
<feature type="transmembrane region" description="Helical" evidence="8">
    <location>
        <begin position="168"/>
        <end position="188"/>
    </location>
</feature>
<dbReference type="PANTHER" id="PTHR42751">
    <property type="entry name" value="SODIUM/HYDROGEN EXCHANGER FAMILY/TRKA DOMAIN PROTEIN"/>
    <property type="match status" value="1"/>
</dbReference>
<dbReference type="InterPro" id="IPR006153">
    <property type="entry name" value="Cation/H_exchanger_TM"/>
</dbReference>
<dbReference type="Pfam" id="PF02254">
    <property type="entry name" value="TrkA_N"/>
    <property type="match status" value="1"/>
</dbReference>
<keyword evidence="5 8" id="KW-1133">Transmembrane helix</keyword>
<dbReference type="EMBL" id="CP063989">
    <property type="protein sequence ID" value="QPL06425.1"/>
    <property type="molecule type" value="Genomic_DNA"/>
</dbReference>
<feature type="region of interest" description="Disordered" evidence="7">
    <location>
        <begin position="521"/>
        <end position="574"/>
    </location>
</feature>
<keyword evidence="12" id="KW-1185">Reference proteome</keyword>
<evidence type="ECO:0000259" key="9">
    <source>
        <dbReference type="Pfam" id="PF00999"/>
    </source>
</evidence>
<evidence type="ECO:0000259" key="10">
    <source>
        <dbReference type="Pfam" id="PF02254"/>
    </source>
</evidence>
<proteinExistence type="inferred from homology"/>
<feature type="compositionally biased region" description="Pro residues" evidence="7">
    <location>
        <begin position="553"/>
        <end position="563"/>
    </location>
</feature>
<gene>
    <name evidence="11" type="ORF">ID810_05940</name>
</gene>
<dbReference type="RefSeq" id="WP_166855026.1">
    <property type="nucleotide sequence ID" value="NZ_CP063989.1"/>
</dbReference>
<feature type="transmembrane region" description="Helical" evidence="8">
    <location>
        <begin position="75"/>
        <end position="100"/>
    </location>
</feature>
<dbReference type="GO" id="GO:1902600">
    <property type="term" value="P:proton transmembrane transport"/>
    <property type="evidence" value="ECO:0007669"/>
    <property type="project" value="InterPro"/>
</dbReference>